<gene>
    <name evidence="2" type="ORF">F7D90_02745</name>
</gene>
<protein>
    <submittedName>
        <fullName evidence="2">Leucine-rich repeat domain-containing protein</fullName>
    </submittedName>
</protein>
<dbReference type="SUPFAM" id="SSF52058">
    <property type="entry name" value="L domain-like"/>
    <property type="match status" value="1"/>
</dbReference>
<dbReference type="InterPro" id="IPR026906">
    <property type="entry name" value="LRR_5"/>
</dbReference>
<evidence type="ECO:0000313" key="3">
    <source>
        <dbReference type="Proteomes" id="UP000420707"/>
    </source>
</evidence>
<sequence>MKQIIKKGSFLTLMFLLLGCLSLYAADNDLITKQITIELEKAGTLPDRISSSKMYKITNLKIIGEINGTDLSMIREMAGGNYSDGKLSVLDLSEAKIVEGGDSYYVNDLHNYYSTSNDVIGSFAFQGCRRLTSLTLPAGITSICEGAFSGCSGLTSLTLPAGITWIEFSAFDGCSGLKEVRFCINDNLDTYLTKGQTPWSVLMGKQPTVANPYKKVNCGIKYYINDKEITSIEIPSNVTTLSNYVFQGCSGLTSLTLPAGITEIGDYAF</sequence>
<dbReference type="InterPro" id="IPR032675">
    <property type="entry name" value="LRR_dom_sf"/>
</dbReference>
<dbReference type="Proteomes" id="UP000420707">
    <property type="component" value="Unassembled WGS sequence"/>
</dbReference>
<name>A0AAW9TB33_9BACT</name>
<dbReference type="InterPro" id="IPR053139">
    <property type="entry name" value="Surface_bspA-like"/>
</dbReference>
<reference evidence="3" key="1">
    <citation type="submission" date="2019-09" db="EMBL/GenBank/DDBJ databases">
        <title>Distinct polysaccharide growth profiles of human intestinal Prevotella copri isolates.</title>
        <authorList>
            <person name="Fehlner-Peach H."/>
            <person name="Magnabosco C."/>
            <person name="Raghavan V."/>
            <person name="Scher J.U."/>
            <person name="Tett A."/>
            <person name="Cox L.M."/>
            <person name="Gottsegen C."/>
            <person name="Watters A."/>
            <person name="Wiltshire- Gordon J.D."/>
            <person name="Segata N."/>
            <person name="Bonneau R."/>
            <person name="Littman D.R."/>
        </authorList>
    </citation>
    <scope>NUCLEOTIDE SEQUENCE [LARGE SCALE GENOMIC DNA]</scope>
    <source>
        <strain evidence="3">iAP146</strain>
    </source>
</reference>
<keyword evidence="1" id="KW-0732">Signal</keyword>
<dbReference type="EMBL" id="VZCR01000017">
    <property type="protein sequence ID" value="MQN30890.1"/>
    <property type="molecule type" value="Genomic_DNA"/>
</dbReference>
<feature type="signal peptide" evidence="1">
    <location>
        <begin position="1"/>
        <end position="25"/>
    </location>
</feature>
<dbReference type="PANTHER" id="PTHR45661">
    <property type="entry name" value="SURFACE ANTIGEN"/>
    <property type="match status" value="1"/>
</dbReference>
<dbReference type="PANTHER" id="PTHR45661:SF3">
    <property type="entry name" value="IG-LIKE DOMAIN-CONTAINING PROTEIN"/>
    <property type="match status" value="1"/>
</dbReference>
<feature type="chain" id="PRO_5043331549" evidence="1">
    <location>
        <begin position="26"/>
        <end position="269"/>
    </location>
</feature>
<dbReference type="Gene3D" id="3.80.10.10">
    <property type="entry name" value="Ribonuclease Inhibitor"/>
    <property type="match status" value="2"/>
</dbReference>
<proteinExistence type="predicted"/>
<dbReference type="AlphaFoldDB" id="A0AAW9TB33"/>
<dbReference type="Pfam" id="PF13306">
    <property type="entry name" value="LRR_5"/>
    <property type="match status" value="2"/>
</dbReference>
<evidence type="ECO:0000313" key="2">
    <source>
        <dbReference type="EMBL" id="MQN30890.1"/>
    </source>
</evidence>
<comment type="caution">
    <text evidence="2">The sequence shown here is derived from an EMBL/GenBank/DDBJ whole genome shotgun (WGS) entry which is preliminary data.</text>
</comment>
<dbReference type="PROSITE" id="PS51257">
    <property type="entry name" value="PROKAR_LIPOPROTEIN"/>
    <property type="match status" value="1"/>
</dbReference>
<evidence type="ECO:0000256" key="1">
    <source>
        <dbReference type="SAM" id="SignalP"/>
    </source>
</evidence>
<accession>A0AAW9TB33</accession>
<dbReference type="RefSeq" id="WP_153085442.1">
    <property type="nucleotide sequence ID" value="NZ_VZCP01000032.1"/>
</dbReference>
<feature type="non-terminal residue" evidence="2">
    <location>
        <position position="269"/>
    </location>
</feature>
<organism evidence="2 3">
    <name type="scientific">Segatella copri</name>
    <dbReference type="NCBI Taxonomy" id="165179"/>
    <lineage>
        <taxon>Bacteria</taxon>
        <taxon>Pseudomonadati</taxon>
        <taxon>Bacteroidota</taxon>
        <taxon>Bacteroidia</taxon>
        <taxon>Bacteroidales</taxon>
        <taxon>Prevotellaceae</taxon>
        <taxon>Segatella</taxon>
    </lineage>
</organism>